<feature type="domain" description="C2H2-type" evidence="11">
    <location>
        <begin position="660"/>
        <end position="687"/>
    </location>
</feature>
<dbReference type="OrthoDB" id="3437960at2759"/>
<dbReference type="Proteomes" id="UP000694844">
    <property type="component" value="Chromosome 3"/>
</dbReference>
<dbReference type="Gene3D" id="3.30.160.60">
    <property type="entry name" value="Classic Zinc Finger"/>
    <property type="match status" value="9"/>
</dbReference>
<dbReference type="FunFam" id="3.30.160.60:FF:000446">
    <property type="entry name" value="Zinc finger protein"/>
    <property type="match status" value="1"/>
</dbReference>
<keyword evidence="4 9" id="KW-0863">Zinc-finger</keyword>
<name>A0A8B8DL43_CRAVI</name>
<evidence type="ECO:0000256" key="6">
    <source>
        <dbReference type="ARBA" id="ARBA00023015"/>
    </source>
</evidence>
<evidence type="ECO:0000256" key="5">
    <source>
        <dbReference type="ARBA" id="ARBA00022833"/>
    </source>
</evidence>
<evidence type="ECO:0000256" key="1">
    <source>
        <dbReference type="ARBA" id="ARBA00004123"/>
    </source>
</evidence>
<keyword evidence="8" id="KW-0539">Nucleus</keyword>
<evidence type="ECO:0000313" key="13">
    <source>
        <dbReference type="RefSeq" id="XP_022328470.1"/>
    </source>
</evidence>
<feature type="domain" description="C2H2-type" evidence="11">
    <location>
        <begin position="566"/>
        <end position="593"/>
    </location>
</feature>
<dbReference type="PROSITE" id="PS00028">
    <property type="entry name" value="ZINC_FINGER_C2H2_1"/>
    <property type="match status" value="10"/>
</dbReference>
<keyword evidence="12" id="KW-1185">Reference proteome</keyword>
<comment type="subcellular location">
    <subcellularLocation>
        <location evidence="1">Nucleus</location>
    </subcellularLocation>
</comment>
<dbReference type="PANTHER" id="PTHR24393:SF34">
    <property type="entry name" value="PR_SET DOMAIN 13"/>
    <property type="match status" value="1"/>
</dbReference>
<feature type="domain" description="C2H2-type" evidence="11">
    <location>
        <begin position="726"/>
        <end position="753"/>
    </location>
</feature>
<evidence type="ECO:0000256" key="2">
    <source>
        <dbReference type="ARBA" id="ARBA00022723"/>
    </source>
</evidence>
<keyword evidence="6" id="KW-0805">Transcription regulation</keyword>
<evidence type="ECO:0000256" key="7">
    <source>
        <dbReference type="ARBA" id="ARBA00023163"/>
    </source>
</evidence>
<keyword evidence="3" id="KW-0677">Repeat</keyword>
<reference evidence="13" key="1">
    <citation type="submission" date="2025-08" db="UniProtKB">
        <authorList>
            <consortium name="RefSeq"/>
        </authorList>
    </citation>
    <scope>IDENTIFICATION</scope>
    <source>
        <tissue evidence="13">Whole sample</tissue>
    </source>
</reference>
<dbReference type="GeneID" id="111127548"/>
<feature type="region of interest" description="Disordered" evidence="10">
    <location>
        <begin position="799"/>
        <end position="827"/>
    </location>
</feature>
<feature type="domain" description="C2H2-type" evidence="11">
    <location>
        <begin position="343"/>
        <end position="370"/>
    </location>
</feature>
<evidence type="ECO:0000256" key="10">
    <source>
        <dbReference type="SAM" id="MobiDB-lite"/>
    </source>
</evidence>
<dbReference type="InterPro" id="IPR013087">
    <property type="entry name" value="Znf_C2H2_type"/>
</dbReference>
<evidence type="ECO:0000313" key="12">
    <source>
        <dbReference type="Proteomes" id="UP000694844"/>
    </source>
</evidence>
<dbReference type="InterPro" id="IPR036236">
    <property type="entry name" value="Znf_C2H2_sf"/>
</dbReference>
<gene>
    <name evidence="13" type="primary">LOC111127548</name>
</gene>
<feature type="compositionally biased region" description="Basic residues" evidence="10">
    <location>
        <begin position="799"/>
        <end position="810"/>
    </location>
</feature>
<dbReference type="Pfam" id="PF13912">
    <property type="entry name" value="zf-C2H2_6"/>
    <property type="match status" value="3"/>
</dbReference>
<evidence type="ECO:0000256" key="3">
    <source>
        <dbReference type="ARBA" id="ARBA00022737"/>
    </source>
</evidence>
<feature type="compositionally biased region" description="Basic and acidic residues" evidence="10">
    <location>
        <begin position="811"/>
        <end position="825"/>
    </location>
</feature>
<dbReference type="AlphaFoldDB" id="A0A8B8DL43"/>
<sequence length="895" mass="101837">MDTTAVMAVFDRYCMFCREHRKLLHCLRKKEEPLTSIRSCSIQELEPFDHTYSVTSRESGNTYFADSVHHCETASIAKLLQDKAVRKMLDQIYNALKEMSRGKVFNQRGKTNIVTETQWLLGVLEEMEQNCPQFLEVLLVILENLLLKSLEQDAMEVQDLISNGEGKNEAELMYRDDRENNRMEDVHVFSSTETDTIKRECIDTSASEKSSRKHALVKSKIVKPSKPDNITSVEMEDSAIAGESEIISTNCFSPRTSDFQKRDKVMISNSKRKEKVERLQQLPMFKLAAEKENESRETDSSESGKANNTEANSSAYVCIFCDSRMRNLDELLKHVNSHVGKRMKCKICHKECNTSEDLRQHAQSHQNEKGIVLKAIVSSSQLKLTEHKKIVSNNNPTEQMLPVPTASCGTLTIYSCAGCNLLFKSKTDLIFHKENNCKRNVGEESSTSHSAEAQFPHNCKTCGKGFIEKRSLTAHMSCHLKEKPYNCEECGKSFGSNGNLTKHKRRHMGRKNNLVQETAKGKDALTTNSKKDNTKLRHKCKTCDKGFTLKHNLTAHKSRHLKEKPNNCEVCGKSFSSRGNLMKHKRKLVCKKIKITKKDKAKLPHICITCGQSFTGKRSLASHMSSHLEDNTHICEDCGKSFKSRRNLMTHKRKQLNRSFLCDLCGASFNNSDSFYGHKSRHHNKKPPQPCSACGKVFKNGAAVRSHFILRHLKPEDVATCGYRVYPCKVCQKLFSEKRGLRVHMNSHTGERPFPCTHCDKRFKVKSNLQKHEKRGHKDPRLHHCPVCSQGFSVKRQLKKHLNSHKSKQTKKNDESTQRPTENKSSDVVCDVSEELKQIPSSDVIQETEVLTNVAENVSSEAVCDINEELVQKQSSDVIQETGVLTTVEQDFLFW</sequence>
<evidence type="ECO:0000256" key="4">
    <source>
        <dbReference type="ARBA" id="ARBA00022771"/>
    </source>
</evidence>
<feature type="domain" description="C2H2-type" evidence="11">
    <location>
        <begin position="754"/>
        <end position="782"/>
    </location>
</feature>
<dbReference type="PROSITE" id="PS50157">
    <property type="entry name" value="ZINC_FINGER_C2H2_2"/>
    <property type="match status" value="12"/>
</dbReference>
<keyword evidence="5" id="KW-0862">Zinc</keyword>
<dbReference type="GO" id="GO:0008270">
    <property type="term" value="F:zinc ion binding"/>
    <property type="evidence" value="ECO:0007669"/>
    <property type="project" value="UniProtKB-KW"/>
</dbReference>
<dbReference type="RefSeq" id="XP_022328470.1">
    <property type="nucleotide sequence ID" value="XM_022472762.1"/>
</dbReference>
<dbReference type="KEGG" id="cvn:111127548"/>
<dbReference type="GO" id="GO:0005634">
    <property type="term" value="C:nucleus"/>
    <property type="evidence" value="ECO:0007669"/>
    <property type="project" value="UniProtKB-SubCell"/>
</dbReference>
<organism evidence="12 13">
    <name type="scientific">Crassostrea virginica</name>
    <name type="common">Eastern oyster</name>
    <dbReference type="NCBI Taxonomy" id="6565"/>
    <lineage>
        <taxon>Eukaryota</taxon>
        <taxon>Metazoa</taxon>
        <taxon>Spiralia</taxon>
        <taxon>Lophotrochozoa</taxon>
        <taxon>Mollusca</taxon>
        <taxon>Bivalvia</taxon>
        <taxon>Autobranchia</taxon>
        <taxon>Pteriomorphia</taxon>
        <taxon>Ostreida</taxon>
        <taxon>Ostreoidea</taxon>
        <taxon>Ostreidae</taxon>
        <taxon>Crassostrea</taxon>
    </lineage>
</organism>
<dbReference type="SMART" id="SM00355">
    <property type="entry name" value="ZnF_C2H2"/>
    <property type="match status" value="14"/>
</dbReference>
<dbReference type="GO" id="GO:0000978">
    <property type="term" value="F:RNA polymerase II cis-regulatory region sequence-specific DNA binding"/>
    <property type="evidence" value="ECO:0007669"/>
    <property type="project" value="TreeGrafter"/>
</dbReference>
<dbReference type="GO" id="GO:0001228">
    <property type="term" value="F:DNA-binding transcription activator activity, RNA polymerase II-specific"/>
    <property type="evidence" value="ECO:0007669"/>
    <property type="project" value="TreeGrafter"/>
</dbReference>
<dbReference type="Pfam" id="PF00096">
    <property type="entry name" value="zf-C2H2"/>
    <property type="match status" value="5"/>
</dbReference>
<dbReference type="SUPFAM" id="SSF57667">
    <property type="entry name" value="beta-beta-alpha zinc fingers"/>
    <property type="match status" value="7"/>
</dbReference>
<feature type="domain" description="C2H2-type" evidence="11">
    <location>
        <begin position="485"/>
        <end position="512"/>
    </location>
</feature>
<dbReference type="FunFam" id="3.30.160.60:FF:002061">
    <property type="entry name" value="Uncharacterized protein"/>
    <property type="match status" value="1"/>
</dbReference>
<feature type="domain" description="C2H2-type" evidence="11">
    <location>
        <begin position="633"/>
        <end position="660"/>
    </location>
</feature>
<evidence type="ECO:0000256" key="8">
    <source>
        <dbReference type="ARBA" id="ARBA00023242"/>
    </source>
</evidence>
<accession>A0A8B8DL43</accession>
<feature type="region of interest" description="Disordered" evidence="10">
    <location>
        <begin position="278"/>
        <end position="308"/>
    </location>
</feature>
<keyword evidence="2" id="KW-0479">Metal-binding</keyword>
<feature type="compositionally biased region" description="Basic and acidic residues" evidence="10">
    <location>
        <begin position="288"/>
        <end position="299"/>
    </location>
</feature>
<proteinExistence type="predicted"/>
<keyword evidence="7" id="KW-0804">Transcription</keyword>
<dbReference type="PANTHER" id="PTHR24393">
    <property type="entry name" value="ZINC FINGER PROTEIN"/>
    <property type="match status" value="1"/>
</dbReference>
<feature type="domain" description="C2H2-type" evidence="11">
    <location>
        <begin position="457"/>
        <end position="484"/>
    </location>
</feature>
<feature type="domain" description="C2H2-type" evidence="11">
    <location>
        <begin position="783"/>
        <end position="810"/>
    </location>
</feature>
<feature type="domain" description="C2H2-type" evidence="11">
    <location>
        <begin position="538"/>
        <end position="565"/>
    </location>
</feature>
<dbReference type="FunFam" id="3.30.160.60:FF:001289">
    <property type="entry name" value="Zinc finger protein 574"/>
    <property type="match status" value="1"/>
</dbReference>
<feature type="domain" description="C2H2-type" evidence="11">
    <location>
        <begin position="316"/>
        <end position="343"/>
    </location>
</feature>
<feature type="domain" description="C2H2-type" evidence="11">
    <location>
        <begin position="605"/>
        <end position="632"/>
    </location>
</feature>
<protein>
    <submittedName>
        <fullName evidence="13">Zinc finger protein 568-like</fullName>
    </submittedName>
</protein>
<evidence type="ECO:0000259" key="11">
    <source>
        <dbReference type="PROSITE" id="PS50157"/>
    </source>
</evidence>
<evidence type="ECO:0000256" key="9">
    <source>
        <dbReference type="PROSITE-ProRule" id="PRU00042"/>
    </source>
</evidence>